<evidence type="ECO:0000256" key="3">
    <source>
        <dbReference type="SAM" id="SignalP"/>
    </source>
</evidence>
<evidence type="ECO:0000256" key="1">
    <source>
        <dbReference type="SAM" id="MobiDB-lite"/>
    </source>
</evidence>
<sequence>MKCLITFLIFLSGLCFVVTSELVSKNATSIRTGIRRTGRKNYGPYQPQPPKEYGDGGDSNDSSYEDSEKGSSNGKPPQGGDYPNFGNFKGYDQYSNYGPSNYPLFAPNYKGFQSPFWNGNKPGDSSAAPVSPDQMMGMMMALSNMGDSTKPADTGLLTKLFSDPNGIAHAAIIPLSIVAAAFVPVLMNYIMASNAPQVVSTTANNKEARNFDISRDLDVVMENIAIFARAIERDGCIQKTVCRVATGASNMPLSDYMKKAATKVSHLVKDDWADNLGVRNLIAAIRQGNCANVCNRPVIRYK</sequence>
<keyword evidence="2" id="KW-1133">Transmembrane helix</keyword>
<dbReference type="OrthoDB" id="6419491at2759"/>
<accession>A0A4Y2BK72</accession>
<feature type="signal peptide" evidence="3">
    <location>
        <begin position="1"/>
        <end position="19"/>
    </location>
</feature>
<dbReference type="EMBL" id="BGPR01000084">
    <property type="protein sequence ID" value="GBL92157.1"/>
    <property type="molecule type" value="Genomic_DNA"/>
</dbReference>
<protein>
    <submittedName>
        <fullName evidence="4">Uncharacterized protein</fullName>
    </submittedName>
</protein>
<feature type="region of interest" description="Disordered" evidence="1">
    <location>
        <begin position="35"/>
        <end position="82"/>
    </location>
</feature>
<keyword evidence="3" id="KW-0732">Signal</keyword>
<comment type="caution">
    <text evidence="4">The sequence shown here is derived from an EMBL/GenBank/DDBJ whole genome shotgun (WGS) entry which is preliminary data.</text>
</comment>
<evidence type="ECO:0000313" key="5">
    <source>
        <dbReference type="Proteomes" id="UP000499080"/>
    </source>
</evidence>
<organism evidence="4 5">
    <name type="scientific">Araneus ventricosus</name>
    <name type="common">Orbweaver spider</name>
    <name type="synonym">Epeira ventricosa</name>
    <dbReference type="NCBI Taxonomy" id="182803"/>
    <lineage>
        <taxon>Eukaryota</taxon>
        <taxon>Metazoa</taxon>
        <taxon>Ecdysozoa</taxon>
        <taxon>Arthropoda</taxon>
        <taxon>Chelicerata</taxon>
        <taxon>Arachnida</taxon>
        <taxon>Araneae</taxon>
        <taxon>Araneomorphae</taxon>
        <taxon>Entelegynae</taxon>
        <taxon>Araneoidea</taxon>
        <taxon>Araneidae</taxon>
        <taxon>Araneus</taxon>
    </lineage>
</organism>
<evidence type="ECO:0000313" key="4">
    <source>
        <dbReference type="EMBL" id="GBL92157.1"/>
    </source>
</evidence>
<keyword evidence="2" id="KW-0812">Transmembrane</keyword>
<feature type="transmembrane region" description="Helical" evidence="2">
    <location>
        <begin position="167"/>
        <end position="187"/>
    </location>
</feature>
<keyword evidence="5" id="KW-1185">Reference proteome</keyword>
<reference evidence="4 5" key="1">
    <citation type="journal article" date="2019" name="Sci. Rep.">
        <title>Orb-weaving spider Araneus ventricosus genome elucidates the spidroin gene catalogue.</title>
        <authorList>
            <person name="Kono N."/>
            <person name="Nakamura H."/>
            <person name="Ohtoshi R."/>
            <person name="Moran D.A.P."/>
            <person name="Shinohara A."/>
            <person name="Yoshida Y."/>
            <person name="Fujiwara M."/>
            <person name="Mori M."/>
            <person name="Tomita M."/>
            <person name="Arakawa K."/>
        </authorList>
    </citation>
    <scope>NUCLEOTIDE SEQUENCE [LARGE SCALE GENOMIC DNA]</scope>
</reference>
<evidence type="ECO:0000256" key="2">
    <source>
        <dbReference type="SAM" id="Phobius"/>
    </source>
</evidence>
<dbReference type="Proteomes" id="UP000499080">
    <property type="component" value="Unassembled WGS sequence"/>
</dbReference>
<gene>
    <name evidence="4" type="ORF">AVEN_91504_1</name>
</gene>
<name>A0A4Y2BK72_ARAVE</name>
<proteinExistence type="predicted"/>
<keyword evidence="2" id="KW-0472">Membrane</keyword>
<dbReference type="AlphaFoldDB" id="A0A4Y2BK72"/>
<feature type="chain" id="PRO_5021424226" evidence="3">
    <location>
        <begin position="20"/>
        <end position="302"/>
    </location>
</feature>